<dbReference type="CDD" id="cd16917">
    <property type="entry name" value="HATPase_UhpB-NarQ-NarX-like"/>
    <property type="match status" value="1"/>
</dbReference>
<dbReference type="InterPro" id="IPR036890">
    <property type="entry name" value="HATPase_C_sf"/>
</dbReference>
<feature type="transmembrane region" description="Helical" evidence="10">
    <location>
        <begin position="480"/>
        <end position="498"/>
    </location>
</feature>
<gene>
    <name evidence="12" type="ORF">JQN84_10655</name>
</gene>
<name>A0ABS2J8W7_9ACTN</name>
<feature type="transmembrane region" description="Helical" evidence="10">
    <location>
        <begin position="423"/>
        <end position="445"/>
    </location>
</feature>
<evidence type="ECO:0000313" key="12">
    <source>
        <dbReference type="EMBL" id="MBM7082988.1"/>
    </source>
</evidence>
<evidence type="ECO:0000256" key="4">
    <source>
        <dbReference type="ARBA" id="ARBA00022679"/>
    </source>
</evidence>
<keyword evidence="10" id="KW-1133">Transmembrane helix</keyword>
<keyword evidence="8" id="KW-0902">Two-component regulatory system</keyword>
<evidence type="ECO:0000256" key="5">
    <source>
        <dbReference type="ARBA" id="ARBA00022741"/>
    </source>
</evidence>
<dbReference type="InterPro" id="IPR050482">
    <property type="entry name" value="Sensor_HK_TwoCompSys"/>
</dbReference>
<feature type="transmembrane region" description="Helical" evidence="10">
    <location>
        <begin position="124"/>
        <end position="144"/>
    </location>
</feature>
<dbReference type="Proteomes" id="UP000809587">
    <property type="component" value="Unassembled WGS sequence"/>
</dbReference>
<dbReference type="InterPro" id="IPR011712">
    <property type="entry name" value="Sig_transdc_His_kin_sub3_dim/P"/>
</dbReference>
<dbReference type="PANTHER" id="PTHR24421:SF10">
    <property type="entry name" value="NITRATE_NITRITE SENSOR PROTEIN NARQ"/>
    <property type="match status" value="1"/>
</dbReference>
<reference evidence="12 13" key="1">
    <citation type="submission" date="2021-02" db="EMBL/GenBank/DDBJ databases">
        <authorList>
            <person name="Lee D.-H."/>
        </authorList>
    </citation>
    <scope>NUCLEOTIDE SEQUENCE [LARGE SCALE GENOMIC DNA]</scope>
    <source>
        <strain evidence="12 13">MMS20-R2-29</strain>
    </source>
</reference>
<dbReference type="EC" id="2.7.13.3" evidence="2"/>
<sequence length="745" mass="75263">MRRWAPDLGDNTWAPGAVAVSQALWWLAARPDPRLAPGVCAGAVVAVVALLYRRRVPGPALAGAALATALAAPVVGAAPAGPAAVLLTAYALVVHRTAAVSAAGVAAVVAGFAVTAAACGASARATVATALVLGAVAAGVWAVGRFGRRVRADRASAETFRAAVDGFVPLAVAQERRRISAELHDVAGHRLTAILVSAGAALRLADPVLRERAIEHAIGAGQAAVDDLDRVVASAGRDDEVGIEAVDELVAGHPWVRYERTARVVPPTVAALAHGIVREALTNIMRYARGAAATVRITADPGGFTVTVLDGGGSRAAGDVGSGLGIAGLRARVEAVGGDLDAGPAGPGWRVRARLPWRPGAAPGAPPGTGATPPVRATTGAPPGVRTWAGAGAAVRDGAMVVLALGLSTGTVLLPGGDGPDPLAAPIPAALLVALLVLHALPLAWRRLAPGAALVAALTVQVAWLAGTAAGWTRHDPAETFLWCWWVELALVYAVAAYRPAASLGFAAPLAVAAVGGVALGAGADITGNRAAAGAVLGVVLAIPLGAAWLAGRLVTTRRSRRSTAEAAARETVRRHADSAARGERARIVDDLRVSARLHATSALAAAEAGRLDEVAAQARAGLVALRRLLHGLPQDRPDPPPAVAALSDLAARRRSALRFVGEPRSLPAPLEVAAHRAGAALIADGAVATVTYGTSGIGLEVRRCPPVGAEVLRSLRDSTDAASGSVAVDTDRTTVRVWLPEALR</sequence>
<keyword evidence="13" id="KW-1185">Reference proteome</keyword>
<evidence type="ECO:0000259" key="11">
    <source>
        <dbReference type="Pfam" id="PF07730"/>
    </source>
</evidence>
<feature type="region of interest" description="Disordered" evidence="9">
    <location>
        <begin position="358"/>
        <end position="381"/>
    </location>
</feature>
<evidence type="ECO:0000256" key="8">
    <source>
        <dbReference type="ARBA" id="ARBA00023012"/>
    </source>
</evidence>
<feature type="transmembrane region" description="Helical" evidence="10">
    <location>
        <begin position="35"/>
        <end position="52"/>
    </location>
</feature>
<feature type="domain" description="Signal transduction histidine kinase subgroup 3 dimerisation and phosphoacceptor" evidence="11">
    <location>
        <begin position="175"/>
        <end position="228"/>
    </location>
</feature>
<feature type="transmembrane region" description="Helical" evidence="10">
    <location>
        <begin position="530"/>
        <end position="552"/>
    </location>
</feature>
<evidence type="ECO:0000256" key="3">
    <source>
        <dbReference type="ARBA" id="ARBA00022553"/>
    </source>
</evidence>
<dbReference type="RefSeq" id="WP_204958246.1">
    <property type="nucleotide sequence ID" value="NZ_JAFEUO010000003.1"/>
</dbReference>
<evidence type="ECO:0000256" key="7">
    <source>
        <dbReference type="ARBA" id="ARBA00022840"/>
    </source>
</evidence>
<evidence type="ECO:0000256" key="10">
    <source>
        <dbReference type="SAM" id="Phobius"/>
    </source>
</evidence>
<accession>A0ABS2J8W7</accession>
<evidence type="ECO:0000256" key="1">
    <source>
        <dbReference type="ARBA" id="ARBA00000085"/>
    </source>
</evidence>
<keyword evidence="6" id="KW-0418">Kinase</keyword>
<keyword evidence="3" id="KW-0597">Phosphoprotein</keyword>
<feature type="transmembrane region" description="Helical" evidence="10">
    <location>
        <begin position="99"/>
        <end position="118"/>
    </location>
</feature>
<protein>
    <recommendedName>
        <fullName evidence="2">histidine kinase</fullName>
        <ecNumber evidence="2">2.7.13.3</ecNumber>
    </recommendedName>
</protein>
<evidence type="ECO:0000256" key="2">
    <source>
        <dbReference type="ARBA" id="ARBA00012438"/>
    </source>
</evidence>
<keyword evidence="4" id="KW-0808">Transferase</keyword>
<organism evidence="12 13">
    <name type="scientific">Micromonospora humidisoli</name>
    <dbReference type="NCBI Taxonomy" id="2807622"/>
    <lineage>
        <taxon>Bacteria</taxon>
        <taxon>Bacillati</taxon>
        <taxon>Actinomycetota</taxon>
        <taxon>Actinomycetes</taxon>
        <taxon>Micromonosporales</taxon>
        <taxon>Micromonosporaceae</taxon>
        <taxon>Micromonospora</taxon>
    </lineage>
</organism>
<dbReference type="Pfam" id="PF07730">
    <property type="entry name" value="HisKA_3"/>
    <property type="match status" value="1"/>
</dbReference>
<feature type="transmembrane region" description="Helical" evidence="10">
    <location>
        <begin position="64"/>
        <end position="92"/>
    </location>
</feature>
<keyword evidence="5" id="KW-0547">Nucleotide-binding</keyword>
<feature type="transmembrane region" description="Helical" evidence="10">
    <location>
        <begin position="452"/>
        <end position="474"/>
    </location>
</feature>
<evidence type="ECO:0000256" key="9">
    <source>
        <dbReference type="SAM" id="MobiDB-lite"/>
    </source>
</evidence>
<dbReference type="Gene3D" id="3.30.565.10">
    <property type="entry name" value="Histidine kinase-like ATPase, C-terminal domain"/>
    <property type="match status" value="1"/>
</dbReference>
<evidence type="ECO:0000256" key="6">
    <source>
        <dbReference type="ARBA" id="ARBA00022777"/>
    </source>
</evidence>
<keyword evidence="10" id="KW-0472">Membrane</keyword>
<dbReference type="EMBL" id="JAFEUO010000003">
    <property type="protein sequence ID" value="MBM7082988.1"/>
    <property type="molecule type" value="Genomic_DNA"/>
</dbReference>
<keyword evidence="7" id="KW-0067">ATP-binding</keyword>
<dbReference type="Gene3D" id="1.20.5.1930">
    <property type="match status" value="1"/>
</dbReference>
<feature type="transmembrane region" description="Helical" evidence="10">
    <location>
        <begin position="505"/>
        <end position="524"/>
    </location>
</feature>
<dbReference type="PANTHER" id="PTHR24421">
    <property type="entry name" value="NITRATE/NITRITE SENSOR PROTEIN NARX-RELATED"/>
    <property type="match status" value="1"/>
</dbReference>
<evidence type="ECO:0000313" key="13">
    <source>
        <dbReference type="Proteomes" id="UP000809587"/>
    </source>
</evidence>
<comment type="catalytic activity">
    <reaction evidence="1">
        <text>ATP + protein L-histidine = ADP + protein N-phospho-L-histidine.</text>
        <dbReference type="EC" id="2.7.13.3"/>
    </reaction>
</comment>
<proteinExistence type="predicted"/>
<comment type="caution">
    <text evidence="12">The sequence shown here is derived from an EMBL/GenBank/DDBJ whole genome shotgun (WGS) entry which is preliminary data.</text>
</comment>
<dbReference type="SUPFAM" id="SSF55874">
    <property type="entry name" value="ATPase domain of HSP90 chaperone/DNA topoisomerase II/histidine kinase"/>
    <property type="match status" value="1"/>
</dbReference>
<keyword evidence="10" id="KW-0812">Transmembrane</keyword>
<feature type="transmembrane region" description="Helical" evidence="10">
    <location>
        <begin position="398"/>
        <end position="417"/>
    </location>
</feature>